<dbReference type="RefSeq" id="WP_125150168.1">
    <property type="nucleotide sequence ID" value="NZ_CAKJVE010000004.1"/>
</dbReference>
<evidence type="ECO:0000313" key="1">
    <source>
        <dbReference type="EMBL" id="CAG9703982.1"/>
    </source>
</evidence>
<evidence type="ECO:0000313" key="2">
    <source>
        <dbReference type="EMBL" id="CAI3698901.1"/>
    </source>
</evidence>
<dbReference type="EMBL" id="CAMTCP010000301">
    <property type="protein sequence ID" value="CAI3698901.1"/>
    <property type="molecule type" value="Genomic_DNA"/>
</dbReference>
<dbReference type="AlphaFoldDB" id="A0AA86JY26"/>
<gene>
    <name evidence="2" type="ORF">CNEO2_980015</name>
    <name evidence="1" type="ORF">CNEO_40890</name>
</gene>
<dbReference type="Proteomes" id="UP001189143">
    <property type="component" value="Unassembled WGS sequence"/>
</dbReference>
<comment type="caution">
    <text evidence="1">The sequence shown here is derived from an EMBL/GenBank/DDBJ whole genome shotgun (WGS) entry which is preliminary data.</text>
</comment>
<dbReference type="Proteomes" id="UP000789738">
    <property type="component" value="Unassembled WGS sequence"/>
</dbReference>
<protein>
    <submittedName>
        <fullName evidence="1">Uncharacterized protein</fullName>
    </submittedName>
</protein>
<organism evidence="1 3">
    <name type="scientific">Clostridium neonatale</name>
    <dbReference type="NCBI Taxonomy" id="137838"/>
    <lineage>
        <taxon>Bacteria</taxon>
        <taxon>Bacillati</taxon>
        <taxon>Bacillota</taxon>
        <taxon>Clostridia</taxon>
        <taxon>Eubacteriales</taxon>
        <taxon>Clostridiaceae</taxon>
        <taxon>Clostridium</taxon>
    </lineage>
</organism>
<reference evidence="2" key="2">
    <citation type="submission" date="2022-10" db="EMBL/GenBank/DDBJ databases">
        <authorList>
            <person name="Aires J."/>
            <person name="Mesa V."/>
        </authorList>
    </citation>
    <scope>NUCLEOTIDE SEQUENCE</scope>
    <source>
        <strain evidence="2">Clostridium neonatale JD116</strain>
    </source>
</reference>
<sequence>MNKEDEVKKYIRENWFKDHKAVLTKHGDLEVLEWKKPNSRVYAVRYVFDGCHMYITGDIGEALFNLTWKAEVNTFNGISTHYFMEKMVAFSDDRYDFDCDSVKKSLREWHKQYIEDNHDMDEDKILEFHDNFNELLDSVDECSCKEHWVGMVNERHNDFISEIDPDYWEWIYNIGDEVPARIYGYIVGLQMAAEQLKESEGEQ</sequence>
<accession>A0AA86JY26</accession>
<evidence type="ECO:0000313" key="3">
    <source>
        <dbReference type="Proteomes" id="UP000789738"/>
    </source>
</evidence>
<name>A0AA86JY26_9CLOT</name>
<dbReference type="EMBL" id="CAKJVE010000004">
    <property type="protein sequence ID" value="CAG9703982.1"/>
    <property type="molecule type" value="Genomic_DNA"/>
</dbReference>
<proteinExistence type="predicted"/>
<reference evidence="1" key="1">
    <citation type="submission" date="2021-10" db="EMBL/GenBank/DDBJ databases">
        <authorList>
            <person name="Mesa V."/>
        </authorList>
    </citation>
    <scope>NUCLEOTIDE SEQUENCE</scope>
    <source>
        <strain evidence="1">CC3_PB</strain>
    </source>
</reference>